<evidence type="ECO:0000256" key="7">
    <source>
        <dbReference type="ARBA" id="ARBA00022989"/>
    </source>
</evidence>
<organism evidence="13 14">
    <name type="scientific">Aquipseudomonas alcaligenes</name>
    <name type="common">Pseudomonas alcaligenes</name>
    <dbReference type="NCBI Taxonomy" id="43263"/>
    <lineage>
        <taxon>Bacteria</taxon>
        <taxon>Pseudomonadati</taxon>
        <taxon>Pseudomonadota</taxon>
        <taxon>Gammaproteobacteria</taxon>
        <taxon>Pseudomonadales</taxon>
        <taxon>Pseudomonadaceae</taxon>
        <taxon>Aquipseudomonas</taxon>
    </lineage>
</organism>
<evidence type="ECO:0000256" key="6">
    <source>
        <dbReference type="ARBA" id="ARBA00022801"/>
    </source>
</evidence>
<name>A0A2V4L5M7_AQUAC</name>
<dbReference type="InterPro" id="IPR050706">
    <property type="entry name" value="Cyclic-di-GMP_PDE-like"/>
</dbReference>
<dbReference type="OrthoDB" id="9812358at2"/>
<dbReference type="Pfam" id="PF00563">
    <property type="entry name" value="EAL"/>
    <property type="match status" value="1"/>
</dbReference>
<evidence type="ECO:0000256" key="9">
    <source>
        <dbReference type="ARBA" id="ARBA00034290"/>
    </source>
</evidence>
<evidence type="ECO:0000256" key="4">
    <source>
        <dbReference type="ARBA" id="ARBA00022636"/>
    </source>
</evidence>
<dbReference type="CDD" id="cd01948">
    <property type="entry name" value="EAL"/>
    <property type="match status" value="1"/>
</dbReference>
<evidence type="ECO:0000256" key="3">
    <source>
        <dbReference type="ARBA" id="ARBA00022475"/>
    </source>
</evidence>
<dbReference type="AlphaFoldDB" id="A0A2V4L5M7"/>
<protein>
    <recommendedName>
        <fullName evidence="2">cyclic-guanylate-specific phosphodiesterase</fullName>
        <ecNumber evidence="2">3.1.4.52</ecNumber>
    </recommendedName>
</protein>
<comment type="caution">
    <text evidence="13">The sequence shown here is derived from an EMBL/GenBank/DDBJ whole genome shotgun (WGS) entry which is preliminary data.</text>
</comment>
<keyword evidence="7 11" id="KW-1133">Transmembrane helix</keyword>
<dbReference type="SMART" id="SM00052">
    <property type="entry name" value="EAL"/>
    <property type="match status" value="1"/>
</dbReference>
<dbReference type="Pfam" id="PF12792">
    <property type="entry name" value="CSS-motif"/>
    <property type="match status" value="1"/>
</dbReference>
<dbReference type="PANTHER" id="PTHR33121:SF79">
    <property type="entry name" value="CYCLIC DI-GMP PHOSPHODIESTERASE PDED-RELATED"/>
    <property type="match status" value="1"/>
</dbReference>
<gene>
    <name evidence="13" type="ORF">DMO17_01365</name>
</gene>
<proteinExistence type="predicted"/>
<evidence type="ECO:0000259" key="12">
    <source>
        <dbReference type="PROSITE" id="PS50883"/>
    </source>
</evidence>
<dbReference type="EC" id="3.1.4.52" evidence="2"/>
<dbReference type="GO" id="GO:0071111">
    <property type="term" value="F:cyclic-guanylate-specific phosphodiesterase activity"/>
    <property type="evidence" value="ECO:0007669"/>
    <property type="project" value="UniProtKB-EC"/>
</dbReference>
<dbReference type="GO" id="GO:0005886">
    <property type="term" value="C:plasma membrane"/>
    <property type="evidence" value="ECO:0007669"/>
    <property type="project" value="UniProtKB-SubCell"/>
</dbReference>
<sequence>MSPRLPRLRRALFRPWPAALLVGLLAALLFGALGLWLANRQAQQAESERLQAQGQRFLQRIEQVFGQLGDALDELEQQPLRGCDLAMVETLRRVVFQHRFVYEAAFIGGDQRCSSSPRRSSLGPERPPDIEGRRQRYWLNTSTQPDDDLAALVVGRGYFRLSTSRGHLADMVELPAGGSLLIVARASDRALPVLGAAQDWPPAGGWPADEPLLLTARQLIYRMPTRSPDFDLVLFADRSALQQRLRQGLLGWLPVAVLLALLAAVLTFYQVRYRQSLGGSLPAALRRRALRVRYQPIFDLASRRCVGAEALVRWRRADGKLLGPDHFIPMAESSGQIREITDYVLEQVLTQLGDFLRAHPGLYVSINLAACDVAEPRIGELASRLLLQYRVGAGQIAFEVTESGLADIQAAKGVLAQLRENGHRVLIDDFGTGYSSLAYLQELPADVLKIDKSFVDALGHDAASSGVAPHIIRMAHELSLKVVAEGIEHEAQALFLAEQGAHCGQGWLFAKPLTARQFRHLVERQRGA</sequence>
<evidence type="ECO:0000313" key="14">
    <source>
        <dbReference type="Proteomes" id="UP000248146"/>
    </source>
</evidence>
<keyword evidence="8 11" id="KW-0472">Membrane</keyword>
<evidence type="ECO:0000256" key="5">
    <source>
        <dbReference type="ARBA" id="ARBA00022692"/>
    </source>
</evidence>
<accession>A0A2V4L5M7</accession>
<dbReference type="Proteomes" id="UP000248146">
    <property type="component" value="Unassembled WGS sequence"/>
</dbReference>
<dbReference type="RefSeq" id="WP_110680517.1">
    <property type="nucleotide sequence ID" value="NZ_QJRX01000001.1"/>
</dbReference>
<evidence type="ECO:0000256" key="11">
    <source>
        <dbReference type="SAM" id="Phobius"/>
    </source>
</evidence>
<comment type="subcellular location">
    <subcellularLocation>
        <location evidence="1">Cell membrane</location>
        <topology evidence="1">Multi-pass membrane protein</topology>
    </subcellularLocation>
</comment>
<dbReference type="InterPro" id="IPR001633">
    <property type="entry name" value="EAL_dom"/>
</dbReference>
<keyword evidence="3" id="KW-1003">Cell membrane</keyword>
<dbReference type="EMBL" id="QJRX01000001">
    <property type="protein sequence ID" value="PYC29371.1"/>
    <property type="molecule type" value="Genomic_DNA"/>
</dbReference>
<evidence type="ECO:0000256" key="2">
    <source>
        <dbReference type="ARBA" id="ARBA00012282"/>
    </source>
</evidence>
<dbReference type="SUPFAM" id="SSF141868">
    <property type="entry name" value="EAL domain-like"/>
    <property type="match status" value="1"/>
</dbReference>
<keyword evidence="4" id="KW-0973">c-di-GMP</keyword>
<evidence type="ECO:0000256" key="8">
    <source>
        <dbReference type="ARBA" id="ARBA00023136"/>
    </source>
</evidence>
<evidence type="ECO:0000313" key="13">
    <source>
        <dbReference type="EMBL" id="PYC29371.1"/>
    </source>
</evidence>
<dbReference type="Gene3D" id="3.20.20.450">
    <property type="entry name" value="EAL domain"/>
    <property type="match status" value="1"/>
</dbReference>
<keyword evidence="6" id="KW-0378">Hydrolase</keyword>
<feature type="transmembrane region" description="Helical" evidence="11">
    <location>
        <begin position="249"/>
        <end position="269"/>
    </location>
</feature>
<evidence type="ECO:0000256" key="10">
    <source>
        <dbReference type="SAM" id="MobiDB-lite"/>
    </source>
</evidence>
<feature type="region of interest" description="Disordered" evidence="10">
    <location>
        <begin position="111"/>
        <end position="133"/>
    </location>
</feature>
<reference evidence="13 14" key="1">
    <citation type="submission" date="2018-06" db="EMBL/GenBank/DDBJ databases">
        <title>Pseudomonas diversity within urban Lake Michigan freshwaters.</title>
        <authorList>
            <person name="Batrich M."/>
            <person name="Hatzopoulos T."/>
            <person name="Putonti C."/>
        </authorList>
    </citation>
    <scope>NUCLEOTIDE SEQUENCE [LARGE SCALE GENOMIC DNA]</scope>
    <source>
        <strain evidence="13 14">MB-090714</strain>
    </source>
</reference>
<comment type="catalytic activity">
    <reaction evidence="9">
        <text>3',3'-c-di-GMP + H2O = 5'-phosphoguanylyl(3'-&gt;5')guanosine + H(+)</text>
        <dbReference type="Rhea" id="RHEA:24902"/>
        <dbReference type="ChEBI" id="CHEBI:15377"/>
        <dbReference type="ChEBI" id="CHEBI:15378"/>
        <dbReference type="ChEBI" id="CHEBI:58754"/>
        <dbReference type="ChEBI" id="CHEBI:58805"/>
        <dbReference type="EC" id="3.1.4.52"/>
    </reaction>
</comment>
<feature type="domain" description="EAL" evidence="12">
    <location>
        <begin position="274"/>
        <end position="526"/>
    </location>
</feature>
<dbReference type="PROSITE" id="PS50883">
    <property type="entry name" value="EAL"/>
    <property type="match status" value="1"/>
</dbReference>
<keyword evidence="5 11" id="KW-0812">Transmembrane</keyword>
<dbReference type="PANTHER" id="PTHR33121">
    <property type="entry name" value="CYCLIC DI-GMP PHOSPHODIESTERASE PDEF"/>
    <property type="match status" value="1"/>
</dbReference>
<dbReference type="InterPro" id="IPR035919">
    <property type="entry name" value="EAL_sf"/>
</dbReference>
<evidence type="ECO:0000256" key="1">
    <source>
        <dbReference type="ARBA" id="ARBA00004651"/>
    </source>
</evidence>
<dbReference type="InterPro" id="IPR024744">
    <property type="entry name" value="CSS-motif_dom"/>
</dbReference>